<dbReference type="PANTHER" id="PTHR43343">
    <property type="entry name" value="PEPTIDASE S12"/>
    <property type="match status" value="1"/>
</dbReference>
<evidence type="ECO:0000256" key="2">
    <source>
        <dbReference type="ARBA" id="ARBA00022801"/>
    </source>
</evidence>
<dbReference type="SMART" id="SM00228">
    <property type="entry name" value="PDZ"/>
    <property type="match status" value="1"/>
</dbReference>
<dbReference type="Gene3D" id="2.40.10.120">
    <property type="match status" value="1"/>
</dbReference>
<organism evidence="5 6">
    <name type="scientific">Candidatus Gallionella acididurans</name>
    <dbReference type="NCBI Taxonomy" id="1796491"/>
    <lineage>
        <taxon>Bacteria</taxon>
        <taxon>Pseudomonadati</taxon>
        <taxon>Pseudomonadota</taxon>
        <taxon>Betaproteobacteria</taxon>
        <taxon>Nitrosomonadales</taxon>
        <taxon>Gallionellaceae</taxon>
        <taxon>Gallionella</taxon>
    </lineage>
</organism>
<name>A0A139BQI5_9PROT</name>
<dbReference type="InterPro" id="IPR009003">
    <property type="entry name" value="Peptidase_S1_PA"/>
</dbReference>
<dbReference type="EMBL" id="LSLI01000101">
    <property type="protein sequence ID" value="KXS31073.1"/>
    <property type="molecule type" value="Genomic_DNA"/>
</dbReference>
<evidence type="ECO:0000256" key="3">
    <source>
        <dbReference type="SAM" id="MobiDB-lite"/>
    </source>
</evidence>
<accession>A0A139BQI5</accession>
<evidence type="ECO:0000313" key="5">
    <source>
        <dbReference type="EMBL" id="KXS31073.1"/>
    </source>
</evidence>
<gene>
    <name evidence="5" type="ORF">AWT59_2795</name>
</gene>
<feature type="domain" description="PDZ" evidence="4">
    <location>
        <begin position="279"/>
        <end position="374"/>
    </location>
</feature>
<dbReference type="GO" id="GO:0004252">
    <property type="term" value="F:serine-type endopeptidase activity"/>
    <property type="evidence" value="ECO:0007669"/>
    <property type="project" value="InterPro"/>
</dbReference>
<dbReference type="Pfam" id="PF13180">
    <property type="entry name" value="PDZ_2"/>
    <property type="match status" value="1"/>
</dbReference>
<comment type="caution">
    <text evidence="5">The sequence shown here is derived from an EMBL/GenBank/DDBJ whole genome shotgun (WGS) entry which is preliminary data.</text>
</comment>
<feature type="compositionally biased region" description="Polar residues" evidence="3">
    <location>
        <begin position="396"/>
        <end position="414"/>
    </location>
</feature>
<dbReference type="InterPro" id="IPR051201">
    <property type="entry name" value="Chloro_Bact_Ser_Proteases"/>
</dbReference>
<dbReference type="AlphaFoldDB" id="A0A139BQI5"/>
<evidence type="ECO:0000259" key="4">
    <source>
        <dbReference type="SMART" id="SM00228"/>
    </source>
</evidence>
<dbReference type="Pfam" id="PF13365">
    <property type="entry name" value="Trypsin_2"/>
    <property type="match status" value="1"/>
</dbReference>
<dbReference type="Gene3D" id="2.30.42.10">
    <property type="match status" value="1"/>
</dbReference>
<dbReference type="SUPFAM" id="SSF50156">
    <property type="entry name" value="PDZ domain-like"/>
    <property type="match status" value="1"/>
</dbReference>
<reference evidence="5 6" key="2">
    <citation type="submission" date="2016-03" db="EMBL/GenBank/DDBJ databases">
        <title>New uncultured bacterium of the family Gallionellaceae from acid mine drainage: description and reconstruction of genome based on metagenomic analysis of microbial community.</title>
        <authorList>
            <person name="Kadnikov V."/>
            <person name="Ivasenko D."/>
            <person name="Beletsky A."/>
            <person name="Mardanov A."/>
            <person name="Danilova E."/>
            <person name="Pimenov N."/>
            <person name="Karnachuk O."/>
            <person name="Ravin N."/>
        </authorList>
    </citation>
    <scope>NUCLEOTIDE SEQUENCE [LARGE SCALE GENOMIC DNA]</scope>
    <source>
        <strain evidence="5">ShG14-8</strain>
    </source>
</reference>
<dbReference type="CDD" id="cd06779">
    <property type="entry name" value="cpPDZ_Deg_HtrA-like"/>
    <property type="match status" value="1"/>
</dbReference>
<proteinExistence type="predicted"/>
<dbReference type="InterPro" id="IPR001940">
    <property type="entry name" value="Peptidase_S1C"/>
</dbReference>
<reference evidence="5 6" key="1">
    <citation type="submission" date="2016-02" db="EMBL/GenBank/DDBJ databases">
        <authorList>
            <person name="Wen L."/>
            <person name="He K."/>
            <person name="Yang H."/>
        </authorList>
    </citation>
    <scope>NUCLEOTIDE SEQUENCE [LARGE SCALE GENOMIC DNA]</scope>
    <source>
        <strain evidence="5">ShG14-8</strain>
    </source>
</reference>
<dbReference type="PRINTS" id="PR00834">
    <property type="entry name" value="PROTEASES2C"/>
</dbReference>
<dbReference type="SUPFAM" id="SSF50494">
    <property type="entry name" value="Trypsin-like serine proteases"/>
    <property type="match status" value="1"/>
</dbReference>
<sequence length="414" mass="43858">MHEDNKMKTLKKFGKATNIPGALASLTSLLSNQLRMSRKRSLQMGAFLAALTLIPAAPALAAKECKQSNSDLYVSKAPAVVLITALNINPYRMDDRIQLTTGSGFIFDDQGLIMTNSHVVFGAQALNVTFNDGTTLSAKLLGADPIFDLAILQIPAPKTGKLPALSFGDSDAIRPGDKVVAIGNPMGMNLTITSGIVSAINRILPERPRMLSLPMIQTDTPINPGNSGGPILNGCGEVIGIASEILGHAQNIGFAIPSNLASSVVSQLVTKGRVIRPWFGVDGSLIDSSLRKIFALPLTDGFLVEAVEQNSPAAIAGITGGSLPVKIGLRAMILGGDVIVAINDIPLKDGDSMQRALDLIQINSRVRLKVFRDGKTFDTEIKVTERPLQPGDVPESPQSFSVRDGQGNNNGKNH</sequence>
<dbReference type="PATRIC" id="fig|1796491.3.peg.3057"/>
<keyword evidence="1" id="KW-0645">Protease</keyword>
<dbReference type="PANTHER" id="PTHR43343:SF3">
    <property type="entry name" value="PROTEASE DO-LIKE 8, CHLOROPLASTIC"/>
    <property type="match status" value="1"/>
</dbReference>
<dbReference type="InterPro" id="IPR001478">
    <property type="entry name" value="PDZ"/>
</dbReference>
<evidence type="ECO:0000256" key="1">
    <source>
        <dbReference type="ARBA" id="ARBA00022670"/>
    </source>
</evidence>
<protein>
    <submittedName>
        <fullName evidence="5">Trypsin</fullName>
    </submittedName>
</protein>
<evidence type="ECO:0000313" key="6">
    <source>
        <dbReference type="Proteomes" id="UP000070578"/>
    </source>
</evidence>
<dbReference type="InterPro" id="IPR036034">
    <property type="entry name" value="PDZ_sf"/>
</dbReference>
<feature type="region of interest" description="Disordered" evidence="3">
    <location>
        <begin position="384"/>
        <end position="414"/>
    </location>
</feature>
<dbReference type="GO" id="GO:0006508">
    <property type="term" value="P:proteolysis"/>
    <property type="evidence" value="ECO:0007669"/>
    <property type="project" value="UniProtKB-KW"/>
</dbReference>
<keyword evidence="2" id="KW-0378">Hydrolase</keyword>
<dbReference type="Proteomes" id="UP000070578">
    <property type="component" value="Unassembled WGS sequence"/>
</dbReference>